<dbReference type="EMBL" id="CAJPEX010000584">
    <property type="protein sequence ID" value="CAG0916407.1"/>
    <property type="molecule type" value="Genomic_DNA"/>
</dbReference>
<accession>A0A7R9BLK4</accession>
<dbReference type="GO" id="GO:0005634">
    <property type="term" value="C:nucleus"/>
    <property type="evidence" value="ECO:0007669"/>
    <property type="project" value="InterPro"/>
</dbReference>
<dbReference type="GO" id="GO:0005737">
    <property type="term" value="C:cytoplasm"/>
    <property type="evidence" value="ECO:0007669"/>
    <property type="project" value="TreeGrafter"/>
</dbReference>
<dbReference type="AlphaFoldDB" id="A0A7R9BLK4"/>
<dbReference type="PANTHER" id="PTHR10411:SF8">
    <property type="entry name" value="FI09246P"/>
    <property type="match status" value="1"/>
</dbReference>
<evidence type="ECO:0008006" key="3">
    <source>
        <dbReference type="Google" id="ProtNLM"/>
    </source>
</evidence>
<evidence type="ECO:0000313" key="2">
    <source>
        <dbReference type="Proteomes" id="UP000678499"/>
    </source>
</evidence>
<dbReference type="Proteomes" id="UP000678499">
    <property type="component" value="Unassembled WGS sequence"/>
</dbReference>
<keyword evidence="2" id="KW-1185">Reference proteome</keyword>
<dbReference type="PANTHER" id="PTHR10411">
    <property type="entry name" value="GROWTH ARREST AND DNA DAMAGE-INDUCIBLE PROTEIN GADD45"/>
    <property type="match status" value="1"/>
</dbReference>
<dbReference type="InterPro" id="IPR024824">
    <property type="entry name" value="GADD45"/>
</dbReference>
<gene>
    <name evidence="1" type="ORF">NMOB1V02_LOCUS4027</name>
</gene>
<dbReference type="OrthoDB" id="5976967at2759"/>
<dbReference type="EMBL" id="OA882621">
    <property type="protein sequence ID" value="CAD7276255.1"/>
    <property type="molecule type" value="Genomic_DNA"/>
</dbReference>
<evidence type="ECO:0000313" key="1">
    <source>
        <dbReference type="EMBL" id="CAD7276255.1"/>
    </source>
</evidence>
<sequence length="182" mass="20547">MRFANSSSCEENILSLHCSAQHIEEEMNVKEMWKLRPALNQVLERAATQGRLTYGLHACLKVLQICPQSVLVCILPVDAKSPQQNCEDKSKGILHRLLEAFCFENDIKLLKIEPASSNTGQPMPRLDREGTGSHPLDVGCILIHWASNKDDLSEDDRHFLRLYSIVSHSCQSPWPCLPVDTR</sequence>
<protein>
    <recommendedName>
        <fullName evidence="3">Ribosomal protein L7Ae/L30e/S12e/Gadd45 domain-containing protein</fullName>
    </recommendedName>
</protein>
<dbReference type="Gene3D" id="3.30.1330.30">
    <property type="match status" value="1"/>
</dbReference>
<dbReference type="InterPro" id="IPR029064">
    <property type="entry name" value="Ribosomal_eL30-like_sf"/>
</dbReference>
<name>A0A7R9BLK4_9CRUS</name>
<reference evidence="1" key="1">
    <citation type="submission" date="2020-11" db="EMBL/GenBank/DDBJ databases">
        <authorList>
            <person name="Tran Van P."/>
        </authorList>
    </citation>
    <scope>NUCLEOTIDE SEQUENCE</scope>
</reference>
<proteinExistence type="predicted"/>
<organism evidence="1">
    <name type="scientific">Notodromas monacha</name>
    <dbReference type="NCBI Taxonomy" id="399045"/>
    <lineage>
        <taxon>Eukaryota</taxon>
        <taxon>Metazoa</taxon>
        <taxon>Ecdysozoa</taxon>
        <taxon>Arthropoda</taxon>
        <taxon>Crustacea</taxon>
        <taxon>Oligostraca</taxon>
        <taxon>Ostracoda</taxon>
        <taxon>Podocopa</taxon>
        <taxon>Podocopida</taxon>
        <taxon>Cypridocopina</taxon>
        <taxon>Cypridoidea</taxon>
        <taxon>Cyprididae</taxon>
        <taxon>Notodromas</taxon>
    </lineage>
</organism>
<dbReference type="GO" id="GO:0051726">
    <property type="term" value="P:regulation of cell cycle"/>
    <property type="evidence" value="ECO:0007669"/>
    <property type="project" value="InterPro"/>
</dbReference>